<dbReference type="STRING" id="39966.A0A369JGE7"/>
<organism evidence="14 15">
    <name type="scientific">Hypsizygus marmoreus</name>
    <name type="common">White beech mushroom</name>
    <name type="synonym">Agaricus marmoreus</name>
    <dbReference type="NCBI Taxonomy" id="39966"/>
    <lineage>
        <taxon>Eukaryota</taxon>
        <taxon>Fungi</taxon>
        <taxon>Dikarya</taxon>
        <taxon>Basidiomycota</taxon>
        <taxon>Agaricomycotina</taxon>
        <taxon>Agaricomycetes</taxon>
        <taxon>Agaricomycetidae</taxon>
        <taxon>Agaricales</taxon>
        <taxon>Tricholomatineae</taxon>
        <taxon>Lyophyllaceae</taxon>
        <taxon>Hypsizygus</taxon>
    </lineage>
</organism>
<protein>
    <submittedName>
        <fullName evidence="14">11-oxo-beta-amyrin 30-oxidase</fullName>
    </submittedName>
</protein>
<keyword evidence="10 13" id="KW-0408">Iron</keyword>
<evidence type="ECO:0000256" key="1">
    <source>
        <dbReference type="ARBA" id="ARBA00001971"/>
    </source>
</evidence>
<evidence type="ECO:0000256" key="8">
    <source>
        <dbReference type="ARBA" id="ARBA00022989"/>
    </source>
</evidence>
<dbReference type="AlphaFoldDB" id="A0A369JGE7"/>
<evidence type="ECO:0000256" key="11">
    <source>
        <dbReference type="ARBA" id="ARBA00023033"/>
    </source>
</evidence>
<dbReference type="GO" id="GO:0004497">
    <property type="term" value="F:monooxygenase activity"/>
    <property type="evidence" value="ECO:0007669"/>
    <property type="project" value="UniProtKB-KW"/>
</dbReference>
<evidence type="ECO:0000256" key="6">
    <source>
        <dbReference type="ARBA" id="ARBA00022692"/>
    </source>
</evidence>
<keyword evidence="5 13" id="KW-0349">Heme</keyword>
<dbReference type="InterPro" id="IPR050121">
    <property type="entry name" value="Cytochrome_P450_monoxygenase"/>
</dbReference>
<dbReference type="EMBL" id="LUEZ02000069">
    <property type="protein sequence ID" value="RDB20270.1"/>
    <property type="molecule type" value="Genomic_DNA"/>
</dbReference>
<dbReference type="OrthoDB" id="1470350at2759"/>
<evidence type="ECO:0000256" key="13">
    <source>
        <dbReference type="PIRSR" id="PIRSR602401-1"/>
    </source>
</evidence>
<comment type="caution">
    <text evidence="14">The sequence shown here is derived from an EMBL/GenBank/DDBJ whole genome shotgun (WGS) entry which is preliminary data.</text>
</comment>
<accession>A0A369JGE7</accession>
<comment type="cofactor">
    <cofactor evidence="1 13">
        <name>heme</name>
        <dbReference type="ChEBI" id="CHEBI:30413"/>
    </cofactor>
</comment>
<gene>
    <name evidence="14" type="ORF">Hypma_012647</name>
</gene>
<dbReference type="GO" id="GO:0016705">
    <property type="term" value="F:oxidoreductase activity, acting on paired donors, with incorporation or reduction of molecular oxygen"/>
    <property type="evidence" value="ECO:0007669"/>
    <property type="project" value="InterPro"/>
</dbReference>
<dbReference type="InterPro" id="IPR002401">
    <property type="entry name" value="Cyt_P450_E_grp-I"/>
</dbReference>
<keyword evidence="9" id="KW-0560">Oxidoreductase</keyword>
<name>A0A369JGE7_HYPMA</name>
<dbReference type="InterPro" id="IPR036396">
    <property type="entry name" value="Cyt_P450_sf"/>
</dbReference>
<dbReference type="Proteomes" id="UP000076154">
    <property type="component" value="Unassembled WGS sequence"/>
</dbReference>
<dbReference type="PANTHER" id="PTHR24305">
    <property type="entry name" value="CYTOCHROME P450"/>
    <property type="match status" value="1"/>
</dbReference>
<keyword evidence="8" id="KW-1133">Transmembrane helix</keyword>
<keyword evidence="6" id="KW-0812">Transmembrane</keyword>
<evidence type="ECO:0000313" key="14">
    <source>
        <dbReference type="EMBL" id="RDB20270.1"/>
    </source>
</evidence>
<comment type="pathway">
    <text evidence="3">Secondary metabolite biosynthesis; terpenoid biosynthesis.</text>
</comment>
<evidence type="ECO:0000256" key="5">
    <source>
        <dbReference type="ARBA" id="ARBA00022617"/>
    </source>
</evidence>
<dbReference type="GO" id="GO:0005506">
    <property type="term" value="F:iron ion binding"/>
    <property type="evidence" value="ECO:0007669"/>
    <property type="project" value="InterPro"/>
</dbReference>
<proteinExistence type="inferred from homology"/>
<dbReference type="Pfam" id="PF00067">
    <property type="entry name" value="p450"/>
    <property type="match status" value="1"/>
</dbReference>
<dbReference type="PRINTS" id="PR00385">
    <property type="entry name" value="P450"/>
</dbReference>
<reference evidence="14" key="1">
    <citation type="submission" date="2018-04" db="EMBL/GenBank/DDBJ databases">
        <title>Whole genome sequencing of Hypsizygus marmoreus.</title>
        <authorList>
            <person name="Choi I.-G."/>
            <person name="Min B."/>
            <person name="Kim J.-G."/>
            <person name="Kim S."/>
            <person name="Oh Y.-L."/>
            <person name="Kong W.-S."/>
            <person name="Park H."/>
            <person name="Jeong J."/>
            <person name="Song E.-S."/>
        </authorList>
    </citation>
    <scope>NUCLEOTIDE SEQUENCE [LARGE SCALE GENOMIC DNA]</scope>
    <source>
        <strain evidence="14">51987-8</strain>
    </source>
</reference>
<keyword evidence="12" id="KW-0472">Membrane</keyword>
<comment type="similarity">
    <text evidence="4">Belongs to the cytochrome P450 family.</text>
</comment>
<dbReference type="GO" id="GO:0020037">
    <property type="term" value="F:heme binding"/>
    <property type="evidence" value="ECO:0007669"/>
    <property type="project" value="InterPro"/>
</dbReference>
<evidence type="ECO:0000256" key="3">
    <source>
        <dbReference type="ARBA" id="ARBA00004721"/>
    </source>
</evidence>
<dbReference type="PRINTS" id="PR00463">
    <property type="entry name" value="EP450I"/>
</dbReference>
<dbReference type="InterPro" id="IPR001128">
    <property type="entry name" value="Cyt_P450"/>
</dbReference>
<keyword evidence="15" id="KW-1185">Reference proteome</keyword>
<keyword evidence="7 13" id="KW-0479">Metal-binding</keyword>
<evidence type="ECO:0000256" key="4">
    <source>
        <dbReference type="ARBA" id="ARBA00010617"/>
    </source>
</evidence>
<keyword evidence="11" id="KW-0503">Monooxygenase</keyword>
<evidence type="ECO:0000256" key="10">
    <source>
        <dbReference type="ARBA" id="ARBA00023004"/>
    </source>
</evidence>
<evidence type="ECO:0000256" key="7">
    <source>
        <dbReference type="ARBA" id="ARBA00022723"/>
    </source>
</evidence>
<comment type="subcellular location">
    <subcellularLocation>
        <location evidence="2">Membrane</location>
    </subcellularLocation>
</comment>
<evidence type="ECO:0000256" key="9">
    <source>
        <dbReference type="ARBA" id="ARBA00023002"/>
    </source>
</evidence>
<sequence>MFLLVIAGYETTAISLTWALIELARNPEAQQKLREELLQLSDGDASWDQITSSLPYLDAVTCEILRLHPPAVDIVRQAHEDDVIPLSKPIHDLEGQLVDNIFIAKGTTISVPIMCLNRSEVMWGREPKEFNPNRWLNDSVYKERAAEIQGYRHLLTFIDGPRTCLGKGFALTEFKAVLSVLVRNFSFALPDGPGTKIERHEGILPRPKVAGQDGAKVPMVVRHIDR</sequence>
<evidence type="ECO:0000313" key="15">
    <source>
        <dbReference type="Proteomes" id="UP000076154"/>
    </source>
</evidence>
<dbReference type="Gene3D" id="1.10.630.10">
    <property type="entry name" value="Cytochrome P450"/>
    <property type="match status" value="1"/>
</dbReference>
<evidence type="ECO:0000256" key="12">
    <source>
        <dbReference type="ARBA" id="ARBA00023136"/>
    </source>
</evidence>
<evidence type="ECO:0000256" key="2">
    <source>
        <dbReference type="ARBA" id="ARBA00004370"/>
    </source>
</evidence>
<feature type="binding site" description="axial binding residue" evidence="13">
    <location>
        <position position="164"/>
    </location>
    <ligand>
        <name>heme</name>
        <dbReference type="ChEBI" id="CHEBI:30413"/>
    </ligand>
    <ligandPart>
        <name>Fe</name>
        <dbReference type="ChEBI" id="CHEBI:18248"/>
    </ligandPart>
</feature>
<dbReference type="SUPFAM" id="SSF48264">
    <property type="entry name" value="Cytochrome P450"/>
    <property type="match status" value="1"/>
</dbReference>
<dbReference type="GO" id="GO:0016020">
    <property type="term" value="C:membrane"/>
    <property type="evidence" value="ECO:0007669"/>
    <property type="project" value="UniProtKB-SubCell"/>
</dbReference>
<dbReference type="InParanoid" id="A0A369JGE7"/>
<dbReference type="PANTHER" id="PTHR24305:SF166">
    <property type="entry name" value="CYTOCHROME P450 12A4, MITOCHONDRIAL-RELATED"/>
    <property type="match status" value="1"/>
</dbReference>